<dbReference type="Gene3D" id="3.40.50.360">
    <property type="match status" value="1"/>
</dbReference>
<dbReference type="Proteomes" id="UP000284731">
    <property type="component" value="Unassembled WGS sequence"/>
</dbReference>
<gene>
    <name evidence="2" type="ORF">DWX20_06820</name>
</gene>
<name>A0A412PCI3_9FIRM</name>
<dbReference type="SUPFAM" id="SSF52218">
    <property type="entry name" value="Flavoproteins"/>
    <property type="match status" value="1"/>
</dbReference>
<dbReference type="InterPro" id="IPR050104">
    <property type="entry name" value="FMN-dep_NADH:Q_OxRdtase_AzoR1"/>
</dbReference>
<evidence type="ECO:0000313" key="2">
    <source>
        <dbReference type="EMBL" id="RGT54876.1"/>
    </source>
</evidence>
<dbReference type="Pfam" id="PF02525">
    <property type="entry name" value="Flavodoxin_2"/>
    <property type="match status" value="1"/>
</dbReference>
<proteinExistence type="predicted"/>
<feature type="domain" description="Flavodoxin-like fold" evidence="1">
    <location>
        <begin position="1"/>
        <end position="184"/>
    </location>
</feature>
<dbReference type="PANTHER" id="PTHR43741:SF4">
    <property type="entry name" value="FMN-DEPENDENT NADH:QUINONE OXIDOREDUCTASE"/>
    <property type="match status" value="1"/>
</dbReference>
<evidence type="ECO:0000313" key="3">
    <source>
        <dbReference type="Proteomes" id="UP000284731"/>
    </source>
</evidence>
<protein>
    <submittedName>
        <fullName evidence="2">Flavodoxin family protein</fullName>
    </submittedName>
</protein>
<dbReference type="PANTHER" id="PTHR43741">
    <property type="entry name" value="FMN-DEPENDENT NADH-AZOREDUCTASE 1"/>
    <property type="match status" value="1"/>
</dbReference>
<accession>A0A412PCI3</accession>
<comment type="caution">
    <text evidence="2">The sequence shown here is derived from an EMBL/GenBank/DDBJ whole genome shotgun (WGS) entry which is preliminary data.</text>
</comment>
<organism evidence="2 3">
    <name type="scientific">Solobacterium moorei</name>
    <dbReference type="NCBI Taxonomy" id="102148"/>
    <lineage>
        <taxon>Bacteria</taxon>
        <taxon>Bacillati</taxon>
        <taxon>Bacillota</taxon>
        <taxon>Erysipelotrichia</taxon>
        <taxon>Erysipelotrichales</taxon>
        <taxon>Erysipelotrichaceae</taxon>
        <taxon>Solobacterium</taxon>
    </lineage>
</organism>
<sequence>MTVLFINAAFRENSRTNALAQKYLSTLTDDIETVNLGEEDIHPLQKASLEKYCTDSRSHEFSDDMYRYAKQFAKADEIVIAAPFWNFGLPAVLHAYLELVCTQGLTFDLNKAGEYYSLCQAKKLVLILTAGGNVPENDCAISFIRTLCKEFWKIDDVRYYYADGIDLVGADVNSKLEKVVKQYGNS</sequence>
<dbReference type="AlphaFoldDB" id="A0A412PCI3"/>
<reference evidence="2 3" key="1">
    <citation type="submission" date="2018-08" db="EMBL/GenBank/DDBJ databases">
        <title>A genome reference for cultivated species of the human gut microbiota.</title>
        <authorList>
            <person name="Zou Y."/>
            <person name="Xue W."/>
            <person name="Luo G."/>
        </authorList>
    </citation>
    <scope>NUCLEOTIDE SEQUENCE [LARGE SCALE GENOMIC DNA]</scope>
    <source>
        <strain evidence="2 3">AF18-46</strain>
    </source>
</reference>
<evidence type="ECO:0000259" key="1">
    <source>
        <dbReference type="Pfam" id="PF02525"/>
    </source>
</evidence>
<dbReference type="InterPro" id="IPR003680">
    <property type="entry name" value="Flavodoxin_fold"/>
</dbReference>
<dbReference type="EMBL" id="QRWX01000003">
    <property type="protein sequence ID" value="RGT54876.1"/>
    <property type="molecule type" value="Genomic_DNA"/>
</dbReference>
<dbReference type="InterPro" id="IPR029039">
    <property type="entry name" value="Flavoprotein-like_sf"/>
</dbReference>
<dbReference type="RefSeq" id="WP_118764946.1">
    <property type="nucleotide sequence ID" value="NZ_CABJCF010000003.1"/>
</dbReference>